<feature type="non-terminal residue" evidence="2">
    <location>
        <position position="93"/>
    </location>
</feature>
<protein>
    <submittedName>
        <fullName evidence="2">Uncharacterized protein</fullName>
    </submittedName>
</protein>
<reference evidence="2" key="1">
    <citation type="submission" date="2018-05" db="EMBL/GenBank/DDBJ databases">
        <authorList>
            <person name="Lanie J.A."/>
            <person name="Ng W.-L."/>
            <person name="Kazmierczak K.M."/>
            <person name="Andrzejewski T.M."/>
            <person name="Davidsen T.M."/>
            <person name="Wayne K.J."/>
            <person name="Tettelin H."/>
            <person name="Glass J.I."/>
            <person name="Rusch D."/>
            <person name="Podicherti R."/>
            <person name="Tsui H.-C.T."/>
            <person name="Winkler M.E."/>
        </authorList>
    </citation>
    <scope>NUCLEOTIDE SEQUENCE</scope>
</reference>
<evidence type="ECO:0000256" key="1">
    <source>
        <dbReference type="SAM" id="MobiDB-lite"/>
    </source>
</evidence>
<evidence type="ECO:0000313" key="2">
    <source>
        <dbReference type="EMBL" id="SVB81139.1"/>
    </source>
</evidence>
<organism evidence="2">
    <name type="scientific">marine metagenome</name>
    <dbReference type="NCBI Taxonomy" id="408172"/>
    <lineage>
        <taxon>unclassified sequences</taxon>
        <taxon>metagenomes</taxon>
        <taxon>ecological metagenomes</taxon>
    </lineage>
</organism>
<accession>A0A382H1R4</accession>
<feature type="compositionally biased region" description="Polar residues" evidence="1">
    <location>
        <begin position="59"/>
        <end position="87"/>
    </location>
</feature>
<dbReference type="AlphaFoldDB" id="A0A382H1R4"/>
<feature type="region of interest" description="Disordered" evidence="1">
    <location>
        <begin position="1"/>
        <end position="93"/>
    </location>
</feature>
<proteinExistence type="predicted"/>
<name>A0A382H1R4_9ZZZZ</name>
<dbReference type="EMBL" id="UINC01058643">
    <property type="protein sequence ID" value="SVB81139.1"/>
    <property type="molecule type" value="Genomic_DNA"/>
</dbReference>
<sequence>MPEFVPKTASDLGDAKPSNDVENTEEFTPMQQRLESKGGSDNADKTAEFKNKEAVLLSTPATTKTQPLKNIQTPSQGDNPGDPNTDSGDAAHK</sequence>
<feature type="compositionally biased region" description="Basic and acidic residues" evidence="1">
    <location>
        <begin position="34"/>
        <end position="53"/>
    </location>
</feature>
<gene>
    <name evidence="2" type="ORF">METZ01_LOCUS233993</name>
</gene>